<feature type="domain" description="Retrovirus-related Pol polyprotein from transposon TNT 1-94-like beta-barrel" evidence="2">
    <location>
        <begin position="304"/>
        <end position="375"/>
    </location>
</feature>
<protein>
    <recommendedName>
        <fullName evidence="2">Retrovirus-related Pol polyprotein from transposon TNT 1-94-like beta-barrel domain-containing protein</fullName>
    </recommendedName>
</protein>
<accession>A0AAV3Q2K9</accession>
<dbReference type="Gene3D" id="3.60.10.10">
    <property type="entry name" value="Endonuclease/exonuclease/phosphatase"/>
    <property type="match status" value="1"/>
</dbReference>
<reference evidence="3 4" key="1">
    <citation type="submission" date="2024-01" db="EMBL/GenBank/DDBJ databases">
        <title>The complete chloroplast genome sequence of Lithospermum erythrorhizon: insights into the phylogenetic relationship among Boraginaceae species and the maternal lineages of purple gromwells.</title>
        <authorList>
            <person name="Okada T."/>
            <person name="Watanabe K."/>
        </authorList>
    </citation>
    <scope>NUCLEOTIDE SEQUENCE [LARGE SCALE GENOMIC DNA]</scope>
</reference>
<evidence type="ECO:0000256" key="1">
    <source>
        <dbReference type="SAM" id="MobiDB-lite"/>
    </source>
</evidence>
<gene>
    <name evidence="3" type="ORF">LIER_14765</name>
</gene>
<name>A0AAV3Q2K9_LITER</name>
<comment type="caution">
    <text evidence="3">The sequence shown here is derived from an EMBL/GenBank/DDBJ whole genome shotgun (WGS) entry which is preliminary data.</text>
</comment>
<sequence length="405" mass="45324">MFSLWEIGSFNSAMLIARSWGRLENCDCVYGLWIKAPTEKSWVKFRLEEEDDSSSQKVEDFGVEFPRMEENSGNKLAGETNPNLVQIMVPKGKEVITESDQGQSRYLGDSSNPNDSNINGKEQNMDRHAINQETVLGESIAMDPILVKSVVADTQLGGPRWPRLCNSLIFKLSKGPFTNLVNVFLQRIQKDRGTEAIIQERNAPPWRLVGFYRHHEVNSRKHSWNLMRFLNNNSQLPTLFIGDFNEVVCGSEQVSHTRLRPNEQMENFKRVIRNCELNELKNLLGNSDTGFEVRFTGTYFTSNWIIDTGASSHVIGDLSILSDIVDISGCPIGVPDRKISWAIKSGTVCLSANLVLKDVLYLPQFACNLLSVTHASGRPLSHVLGCDSDCDDAISEVDGVHTGVE</sequence>
<organism evidence="3 4">
    <name type="scientific">Lithospermum erythrorhizon</name>
    <name type="common">Purple gromwell</name>
    <name type="synonym">Lithospermum officinale var. erythrorhizon</name>
    <dbReference type="NCBI Taxonomy" id="34254"/>
    <lineage>
        <taxon>Eukaryota</taxon>
        <taxon>Viridiplantae</taxon>
        <taxon>Streptophyta</taxon>
        <taxon>Embryophyta</taxon>
        <taxon>Tracheophyta</taxon>
        <taxon>Spermatophyta</taxon>
        <taxon>Magnoliopsida</taxon>
        <taxon>eudicotyledons</taxon>
        <taxon>Gunneridae</taxon>
        <taxon>Pentapetalae</taxon>
        <taxon>asterids</taxon>
        <taxon>lamiids</taxon>
        <taxon>Boraginales</taxon>
        <taxon>Boraginaceae</taxon>
        <taxon>Boraginoideae</taxon>
        <taxon>Lithospermeae</taxon>
        <taxon>Lithospermum</taxon>
    </lineage>
</organism>
<evidence type="ECO:0000313" key="4">
    <source>
        <dbReference type="Proteomes" id="UP001454036"/>
    </source>
</evidence>
<dbReference type="InterPro" id="IPR054722">
    <property type="entry name" value="PolX-like_BBD"/>
</dbReference>
<dbReference type="Pfam" id="PF22936">
    <property type="entry name" value="Pol_BBD"/>
    <property type="match status" value="1"/>
</dbReference>
<evidence type="ECO:0000259" key="2">
    <source>
        <dbReference type="Pfam" id="PF22936"/>
    </source>
</evidence>
<dbReference type="SUPFAM" id="SSF56219">
    <property type="entry name" value="DNase I-like"/>
    <property type="match status" value="1"/>
</dbReference>
<dbReference type="InterPro" id="IPR036691">
    <property type="entry name" value="Endo/exonu/phosph_ase_sf"/>
</dbReference>
<dbReference type="AlphaFoldDB" id="A0AAV3Q2K9"/>
<feature type="region of interest" description="Disordered" evidence="1">
    <location>
        <begin position="98"/>
        <end position="122"/>
    </location>
</feature>
<dbReference type="Proteomes" id="UP001454036">
    <property type="component" value="Unassembled WGS sequence"/>
</dbReference>
<dbReference type="EMBL" id="BAABME010003122">
    <property type="protein sequence ID" value="GAA0157513.1"/>
    <property type="molecule type" value="Genomic_DNA"/>
</dbReference>
<proteinExistence type="predicted"/>
<evidence type="ECO:0000313" key="3">
    <source>
        <dbReference type="EMBL" id="GAA0157513.1"/>
    </source>
</evidence>
<keyword evidence="4" id="KW-1185">Reference proteome</keyword>